<evidence type="ECO:0000256" key="4">
    <source>
        <dbReference type="ARBA" id="ARBA00022840"/>
    </source>
</evidence>
<dbReference type="Gene3D" id="3.40.50.10330">
    <property type="entry name" value="Probable inorganic polyphosphate/atp-NAD kinase, domain 1"/>
    <property type="match status" value="1"/>
</dbReference>
<dbReference type="PROSITE" id="PS50146">
    <property type="entry name" value="DAGK"/>
    <property type="match status" value="1"/>
</dbReference>
<dbReference type="RefSeq" id="WP_342627368.1">
    <property type="nucleotide sequence ID" value="NZ_CP152276.1"/>
</dbReference>
<protein>
    <submittedName>
        <fullName evidence="6">Diacylglycerol kinase family protein</fullName>
    </submittedName>
</protein>
<dbReference type="EMBL" id="CP152276">
    <property type="protein sequence ID" value="XAE41427.1"/>
    <property type="molecule type" value="Genomic_DNA"/>
</dbReference>
<dbReference type="SUPFAM" id="SSF111331">
    <property type="entry name" value="NAD kinase/diacylglycerol kinase-like"/>
    <property type="match status" value="1"/>
</dbReference>
<name>A0ABZ3D1G6_9PROT</name>
<evidence type="ECO:0000313" key="6">
    <source>
        <dbReference type="EMBL" id="XAE41427.1"/>
    </source>
</evidence>
<feature type="domain" description="DAGKc" evidence="5">
    <location>
        <begin position="3"/>
        <end position="146"/>
    </location>
</feature>
<keyword evidence="7" id="KW-1185">Reference proteome</keyword>
<evidence type="ECO:0000256" key="1">
    <source>
        <dbReference type="ARBA" id="ARBA00022679"/>
    </source>
</evidence>
<dbReference type="SMART" id="SM00046">
    <property type="entry name" value="DAGKc"/>
    <property type="match status" value="1"/>
</dbReference>
<gene>
    <name evidence="6" type="ORF">AAC691_14100</name>
</gene>
<accession>A0ABZ3D1G6</accession>
<keyword evidence="3 6" id="KW-0418">Kinase</keyword>
<dbReference type="PANTHER" id="PTHR12358">
    <property type="entry name" value="SPHINGOSINE KINASE"/>
    <property type="match status" value="1"/>
</dbReference>
<dbReference type="Proteomes" id="UP001449795">
    <property type="component" value="Chromosome"/>
</dbReference>
<dbReference type="Gene3D" id="2.60.200.40">
    <property type="match status" value="1"/>
</dbReference>
<evidence type="ECO:0000256" key="2">
    <source>
        <dbReference type="ARBA" id="ARBA00022741"/>
    </source>
</evidence>
<dbReference type="InterPro" id="IPR050187">
    <property type="entry name" value="Lipid_Phosphate_FormReg"/>
</dbReference>
<dbReference type="InterPro" id="IPR045540">
    <property type="entry name" value="YegS/DAGK_C"/>
</dbReference>
<reference evidence="6 7" key="1">
    <citation type="submission" date="2024-04" db="EMBL/GenBank/DDBJ databases">
        <title>Complete genome sequence of Nguyenibacter vanlangesis HBCM-1154, a strain capable of nitrogen fixation, IAA production, and phosphorus solubilization isolated from sugarcane soil.</title>
        <authorList>
            <person name="MY HANH P."/>
        </authorList>
    </citation>
    <scope>NUCLEOTIDE SEQUENCE [LARGE SCALE GENOMIC DNA]</scope>
    <source>
        <strain evidence="6 7">HBCM 1154</strain>
    </source>
</reference>
<dbReference type="Pfam" id="PF19279">
    <property type="entry name" value="YegS_C"/>
    <property type="match status" value="1"/>
</dbReference>
<dbReference type="InterPro" id="IPR017438">
    <property type="entry name" value="ATP-NAD_kinase_N"/>
</dbReference>
<dbReference type="InterPro" id="IPR016064">
    <property type="entry name" value="NAD/diacylglycerol_kinase_sf"/>
</dbReference>
<proteinExistence type="predicted"/>
<evidence type="ECO:0000256" key="3">
    <source>
        <dbReference type="ARBA" id="ARBA00022777"/>
    </source>
</evidence>
<organism evidence="6 7">
    <name type="scientific">Nguyenibacter vanlangensis</name>
    <dbReference type="NCBI Taxonomy" id="1216886"/>
    <lineage>
        <taxon>Bacteria</taxon>
        <taxon>Pseudomonadati</taxon>
        <taxon>Pseudomonadota</taxon>
        <taxon>Alphaproteobacteria</taxon>
        <taxon>Acetobacterales</taxon>
        <taxon>Acetobacteraceae</taxon>
        <taxon>Nguyenibacter</taxon>
    </lineage>
</organism>
<evidence type="ECO:0000313" key="7">
    <source>
        <dbReference type="Proteomes" id="UP001449795"/>
    </source>
</evidence>
<dbReference type="Pfam" id="PF00781">
    <property type="entry name" value="DAGK_cat"/>
    <property type="match status" value="1"/>
</dbReference>
<keyword evidence="2" id="KW-0547">Nucleotide-binding</keyword>
<evidence type="ECO:0000259" key="5">
    <source>
        <dbReference type="PROSITE" id="PS50146"/>
    </source>
</evidence>
<keyword evidence="1" id="KW-0808">Transferase</keyword>
<sequence length="310" mass="32511">MNERIARILVVYNPMAGRRRITRLRRFVQGLRAGGAEVTVAATGHAGHGRILSRDAGPDGAFTHVVAAGGDGTISEVADGLLEAMRPSFPPASLSMPGPVMGVLPLGTANVLAHELGVAFAPGDNARALLSGRWRTIWPGRIEAGGQARIFVQMASAGFDAQVVNHLSLRAKRVLGRGAYAVQAIREAGRYDFPPLQVVLDGQAHTAFGIVCSKGRFYGGRHVLAPEATPLARGFSVTLLDEPGAGPIARVALGLLCDRPDRVRGLRRVRASHIALTAPDGLALQHDGDPSGGSVPCIITDAAHPLRIAV</sequence>
<dbReference type="InterPro" id="IPR001206">
    <property type="entry name" value="Diacylglycerol_kinase_cat_dom"/>
</dbReference>
<keyword evidence="4" id="KW-0067">ATP-binding</keyword>
<dbReference type="GO" id="GO:0016301">
    <property type="term" value="F:kinase activity"/>
    <property type="evidence" value="ECO:0007669"/>
    <property type="project" value="UniProtKB-KW"/>
</dbReference>
<dbReference type="PANTHER" id="PTHR12358:SF106">
    <property type="entry name" value="LIPID KINASE YEGS"/>
    <property type="match status" value="1"/>
</dbReference>